<organism evidence="1 2">
    <name type="scientific">Lupinus albus</name>
    <name type="common">White lupine</name>
    <name type="synonym">Lupinus termis</name>
    <dbReference type="NCBI Taxonomy" id="3870"/>
    <lineage>
        <taxon>Eukaryota</taxon>
        <taxon>Viridiplantae</taxon>
        <taxon>Streptophyta</taxon>
        <taxon>Embryophyta</taxon>
        <taxon>Tracheophyta</taxon>
        <taxon>Spermatophyta</taxon>
        <taxon>Magnoliopsida</taxon>
        <taxon>eudicotyledons</taxon>
        <taxon>Gunneridae</taxon>
        <taxon>Pentapetalae</taxon>
        <taxon>rosids</taxon>
        <taxon>fabids</taxon>
        <taxon>Fabales</taxon>
        <taxon>Fabaceae</taxon>
        <taxon>Papilionoideae</taxon>
        <taxon>50 kb inversion clade</taxon>
        <taxon>genistoids sensu lato</taxon>
        <taxon>core genistoids</taxon>
        <taxon>Genisteae</taxon>
        <taxon>Lupinus</taxon>
    </lineage>
</organism>
<gene>
    <name evidence="1" type="ORF">Lalb_Chr13g0301601</name>
</gene>
<keyword evidence="2" id="KW-1185">Reference proteome</keyword>
<comment type="caution">
    <text evidence="1">The sequence shown here is derived from an EMBL/GenBank/DDBJ whole genome shotgun (WGS) entry which is preliminary data.</text>
</comment>
<proteinExistence type="predicted"/>
<dbReference type="AlphaFoldDB" id="A0A6A4PK22"/>
<dbReference type="Proteomes" id="UP000447434">
    <property type="component" value="Chromosome 13"/>
</dbReference>
<accession>A0A6A4PK22</accession>
<evidence type="ECO:0000313" key="1">
    <source>
        <dbReference type="EMBL" id="KAE9601796.1"/>
    </source>
</evidence>
<name>A0A6A4PK22_LUPAL</name>
<protein>
    <submittedName>
        <fullName evidence="1">Uncharacterized protein</fullName>
    </submittedName>
</protein>
<evidence type="ECO:0000313" key="2">
    <source>
        <dbReference type="Proteomes" id="UP000447434"/>
    </source>
</evidence>
<sequence>MLIGTMHDSPCLMDLTGTNWKEQIELQIVDNGPQNSDYILSLSLVLMSFQQLTQALSLLIGDP</sequence>
<reference evidence="2" key="1">
    <citation type="journal article" date="2020" name="Nat. Commun.">
        <title>Genome sequence of the cluster root forming white lupin.</title>
        <authorList>
            <person name="Hufnagel B."/>
            <person name="Marques A."/>
            <person name="Soriano A."/>
            <person name="Marques L."/>
            <person name="Divol F."/>
            <person name="Doumas P."/>
            <person name="Sallet E."/>
            <person name="Mancinotti D."/>
            <person name="Carrere S."/>
            <person name="Marande W."/>
            <person name="Arribat S."/>
            <person name="Keller J."/>
            <person name="Huneau C."/>
            <person name="Blein T."/>
            <person name="Aime D."/>
            <person name="Laguerre M."/>
            <person name="Taylor J."/>
            <person name="Schubert V."/>
            <person name="Nelson M."/>
            <person name="Geu-Flores F."/>
            <person name="Crespi M."/>
            <person name="Gallardo-Guerrero K."/>
            <person name="Delaux P.-M."/>
            <person name="Salse J."/>
            <person name="Berges H."/>
            <person name="Guyot R."/>
            <person name="Gouzy J."/>
            <person name="Peret B."/>
        </authorList>
    </citation>
    <scope>NUCLEOTIDE SEQUENCE [LARGE SCALE GENOMIC DNA]</scope>
    <source>
        <strain evidence="2">cv. Amiga</strain>
    </source>
</reference>
<dbReference type="EMBL" id="WOCE01000013">
    <property type="protein sequence ID" value="KAE9601796.1"/>
    <property type="molecule type" value="Genomic_DNA"/>
</dbReference>